<dbReference type="PANTHER" id="PTHR35079">
    <property type="entry name" value="LUNG ADENOMA SUSCEPTIBILITY PROTEIN 2"/>
    <property type="match status" value="1"/>
</dbReference>
<dbReference type="InterPro" id="IPR052679">
    <property type="entry name" value="Cell_Prolif_Regulator"/>
</dbReference>
<proteinExistence type="predicted"/>
<feature type="compositionally biased region" description="Basic and acidic residues" evidence="1">
    <location>
        <begin position="322"/>
        <end position="377"/>
    </location>
</feature>
<reference evidence="2" key="1">
    <citation type="submission" date="2022-03" db="EMBL/GenBank/DDBJ databases">
        <authorList>
            <person name="Martin C."/>
        </authorList>
    </citation>
    <scope>NUCLEOTIDE SEQUENCE</scope>
</reference>
<protein>
    <submittedName>
        <fullName evidence="2">Uncharacterized protein</fullName>
    </submittedName>
</protein>
<feature type="region of interest" description="Disordered" evidence="1">
    <location>
        <begin position="84"/>
        <end position="120"/>
    </location>
</feature>
<gene>
    <name evidence="2" type="ORF">OFUS_LOCUS20766</name>
</gene>
<feature type="compositionally biased region" description="Polar residues" evidence="1">
    <location>
        <begin position="909"/>
        <end position="930"/>
    </location>
</feature>
<feature type="region of interest" description="Disordered" evidence="1">
    <location>
        <begin position="468"/>
        <end position="491"/>
    </location>
</feature>
<comment type="caution">
    <text evidence="2">The sequence shown here is derived from an EMBL/GenBank/DDBJ whole genome shotgun (WGS) entry which is preliminary data.</text>
</comment>
<dbReference type="PANTHER" id="PTHR35079:SF1">
    <property type="entry name" value="LUNG ADENOMA SUSCEPTIBILITY PROTEIN 2"/>
    <property type="match status" value="1"/>
</dbReference>
<feature type="compositionally biased region" description="Basic and acidic residues" evidence="1">
    <location>
        <begin position="633"/>
        <end position="647"/>
    </location>
</feature>
<dbReference type="OrthoDB" id="9934714at2759"/>
<feature type="region of interest" description="Disordered" evidence="1">
    <location>
        <begin position="628"/>
        <end position="662"/>
    </location>
</feature>
<dbReference type="Proteomes" id="UP000749559">
    <property type="component" value="Unassembled WGS sequence"/>
</dbReference>
<evidence type="ECO:0000313" key="3">
    <source>
        <dbReference type="Proteomes" id="UP000749559"/>
    </source>
</evidence>
<evidence type="ECO:0000256" key="1">
    <source>
        <dbReference type="SAM" id="MobiDB-lite"/>
    </source>
</evidence>
<feature type="region of interest" description="Disordered" evidence="1">
    <location>
        <begin position="253"/>
        <end position="395"/>
    </location>
</feature>
<dbReference type="AlphaFoldDB" id="A0A8J1TVJ4"/>
<feature type="compositionally biased region" description="Polar residues" evidence="1">
    <location>
        <begin position="300"/>
        <end position="321"/>
    </location>
</feature>
<feature type="compositionally biased region" description="Polar residues" evidence="1">
    <location>
        <begin position="1113"/>
        <end position="1126"/>
    </location>
</feature>
<feature type="compositionally biased region" description="Polar residues" evidence="1">
    <location>
        <begin position="410"/>
        <end position="426"/>
    </location>
</feature>
<sequence length="1126" mass="124907">MFSPQVGPSGRRIFSSTVNLSIPHNNMDTSGYHVEDQSFNSASAALNAYINHFEHSQGPISTPVAQRSGTNQFGHSSNRVFNTSLKIDGTHGASGGRTPRGGSTLKSRPTTADGPTPRQHYYRDVNDLIIPKSPLQLTAERSLQTGTRHTAKEERLYELRQMIDRSHDTLLNEEKKRKEVKDAVASSSKLLTDVTVDLSSLPSASAQPSLSSSCTDLLLGHHYTHQGQQNAHLDQHGTNLERHNTYRPQSDTILAHNDAVNLRPKQRESSKRTSSHVYGYKKSRRTQDTNGQRYGKQGQDDSNNGVSSFHSMYESYGSNGSRDSDDSLRHTDSSLRHNDSSLTHKESLRHNDLRLTHKDSSLRHDNSSVLRHNDSSLRHNNSSVPRHNDSSFRDNNSSFLRHSCSLFNSDSKYSSNKPTNNSTTYSRDMKPHMKNTSHTVDHSGEGHLAPSWIGDLVRSDIESTIINTGSSPLTRLGPTTGPKGRKPPSWIEDLDHSAIETILEEALKGGRTPPSWIADLEGSDLETVITGVQQLAANEGHPLPSWIEMLGGKSEIGTTEGVDSPLVPKRDHADHIRAWVNQLHVTKSPETPHIERHSDKCTSDVIRAEKSSKSHTADISTLKVISGGLHNEPQSKESAKNIQKDISKQGARPPPSWIDGLDKSEINTAPSWVNDMAKTDIESEVGEQILSKNQISSGGKVPSWVGRICPSNIQSTTQGYAPYHKDSPIWPNSKFNSLKKHNISESKDYINTTLDLSIGDLTNTYDTQYKDSEHIANNKPESNFKRRHFGDSLASGDTNDLLLSSSHGRPTNIDRISRRASNVVKTSDVQPTTSKIESKLLSQVQARDTRSDFSKQYMNKENIAAEPYMLNSKLAEYKDRYNTKEGSENTIELAYKDAFCRVAREQALGRQSSGTQPPERQGSDKLQTPDNIIYRVETPTKDLITHGGGKAIESPSTTVVLEGDRSWEKPIPYKPPAINTPDKMEQHQYKTHETFKTYSPRLSGTDQPGSMEALKVMLFKLQDVQSTFDTTDGNLFDVSSHPSADIEPITADKQKDIFSVENSESQSEHFSNEQGKEKLERAFAHLSKLKQIFTVNHHEEDVALGAKSGPGGSSTIDYTVSTSTME</sequence>
<accession>A0A8J1TVJ4</accession>
<dbReference type="EMBL" id="CAIIXF020000010">
    <property type="protein sequence ID" value="CAH1796346.1"/>
    <property type="molecule type" value="Genomic_DNA"/>
</dbReference>
<feature type="region of interest" description="Disordered" evidence="1">
    <location>
        <begin position="1103"/>
        <end position="1126"/>
    </location>
</feature>
<feature type="region of interest" description="Disordered" evidence="1">
    <location>
        <begin position="59"/>
        <end position="78"/>
    </location>
</feature>
<evidence type="ECO:0000313" key="2">
    <source>
        <dbReference type="EMBL" id="CAH1796346.1"/>
    </source>
</evidence>
<organism evidence="2 3">
    <name type="scientific">Owenia fusiformis</name>
    <name type="common">Polychaete worm</name>
    <dbReference type="NCBI Taxonomy" id="6347"/>
    <lineage>
        <taxon>Eukaryota</taxon>
        <taxon>Metazoa</taxon>
        <taxon>Spiralia</taxon>
        <taxon>Lophotrochozoa</taxon>
        <taxon>Annelida</taxon>
        <taxon>Polychaeta</taxon>
        <taxon>Sedentaria</taxon>
        <taxon>Canalipalpata</taxon>
        <taxon>Sabellida</taxon>
        <taxon>Oweniida</taxon>
        <taxon>Oweniidae</taxon>
        <taxon>Owenia</taxon>
    </lineage>
</organism>
<feature type="region of interest" description="Disordered" evidence="1">
    <location>
        <begin position="907"/>
        <end position="930"/>
    </location>
</feature>
<name>A0A8J1TVJ4_OWEFU</name>
<keyword evidence="3" id="KW-1185">Reference proteome</keyword>
<feature type="region of interest" description="Disordered" evidence="1">
    <location>
        <begin position="410"/>
        <end position="446"/>
    </location>
</feature>